<dbReference type="GO" id="GO:0000428">
    <property type="term" value="C:DNA-directed RNA polymerase complex"/>
    <property type="evidence" value="ECO:0007669"/>
    <property type="project" value="UniProtKB-KW"/>
</dbReference>
<dbReference type="InterPro" id="IPR034151">
    <property type="entry name" value="TOPRIM_DnaG_bac"/>
</dbReference>
<name>A0A2G9ZMN2_9BACT</name>
<keyword evidence="6 12" id="KW-0479">Metal-binding</keyword>
<organism evidence="17 18">
    <name type="scientific">Candidatus Falkowbacteria bacterium CG23_combo_of_CG06-09_8_20_14_all_41_10</name>
    <dbReference type="NCBI Taxonomy" id="1974571"/>
    <lineage>
        <taxon>Bacteria</taxon>
        <taxon>Candidatus Falkowiibacteriota</taxon>
    </lineage>
</organism>
<evidence type="ECO:0000256" key="9">
    <source>
        <dbReference type="ARBA" id="ARBA00022842"/>
    </source>
</evidence>
<keyword evidence="8 12" id="KW-0862">Zinc</keyword>
<keyword evidence="10 12" id="KW-0238">DNA-binding</keyword>
<dbReference type="PANTHER" id="PTHR30313:SF2">
    <property type="entry name" value="DNA PRIMASE"/>
    <property type="match status" value="1"/>
</dbReference>
<dbReference type="AlphaFoldDB" id="A0A2G9ZMN2"/>
<comment type="subunit">
    <text evidence="12">Monomer. Interacts with DnaB.</text>
</comment>
<keyword evidence="11 12" id="KW-0804">Transcription</keyword>
<gene>
    <name evidence="12" type="primary">dnaG</name>
    <name evidence="17" type="ORF">COX21_02880</name>
</gene>
<evidence type="ECO:0000256" key="4">
    <source>
        <dbReference type="ARBA" id="ARBA00022695"/>
    </source>
</evidence>
<evidence type="ECO:0000256" key="15">
    <source>
        <dbReference type="SAM" id="Coils"/>
    </source>
</evidence>
<dbReference type="EC" id="2.7.7.101" evidence="12"/>
<dbReference type="PIRSF" id="PIRSF002811">
    <property type="entry name" value="DnaG"/>
    <property type="match status" value="1"/>
</dbReference>
<dbReference type="FunFam" id="3.90.580.10:FF:000001">
    <property type="entry name" value="DNA primase"/>
    <property type="match status" value="1"/>
</dbReference>
<keyword evidence="5 12" id="KW-0235">DNA replication</keyword>
<dbReference type="GO" id="GO:0006269">
    <property type="term" value="P:DNA replication, synthesis of primer"/>
    <property type="evidence" value="ECO:0007669"/>
    <property type="project" value="UniProtKB-UniRule"/>
</dbReference>
<dbReference type="InterPro" id="IPR006171">
    <property type="entry name" value="TOPRIM_dom"/>
</dbReference>
<evidence type="ECO:0000256" key="2">
    <source>
        <dbReference type="ARBA" id="ARBA00022515"/>
    </source>
</evidence>
<dbReference type="InterPro" id="IPR002694">
    <property type="entry name" value="Znf_CHC2"/>
</dbReference>
<dbReference type="GO" id="GO:0008270">
    <property type="term" value="F:zinc ion binding"/>
    <property type="evidence" value="ECO:0007669"/>
    <property type="project" value="UniProtKB-UniRule"/>
</dbReference>
<dbReference type="InterPro" id="IPR019475">
    <property type="entry name" value="DNA_primase_DnaB-bd"/>
</dbReference>
<dbReference type="InterPro" id="IPR050219">
    <property type="entry name" value="DnaG_primase"/>
</dbReference>
<dbReference type="InterPro" id="IPR013264">
    <property type="entry name" value="DNAG_N"/>
</dbReference>
<dbReference type="NCBIfam" id="TIGR01391">
    <property type="entry name" value="dnaG"/>
    <property type="match status" value="1"/>
</dbReference>
<dbReference type="SUPFAM" id="SSF57783">
    <property type="entry name" value="Zinc beta-ribbon"/>
    <property type="match status" value="1"/>
</dbReference>
<dbReference type="InterPro" id="IPR006295">
    <property type="entry name" value="DNA_primase_DnaG"/>
</dbReference>
<proteinExistence type="inferred from homology"/>
<evidence type="ECO:0000256" key="14">
    <source>
        <dbReference type="PIRSR" id="PIRSR002811-1"/>
    </source>
</evidence>
<dbReference type="Gene3D" id="3.40.1360.10">
    <property type="match status" value="1"/>
</dbReference>
<dbReference type="HAMAP" id="MF_00974">
    <property type="entry name" value="DNA_primase_DnaG"/>
    <property type="match status" value="1"/>
</dbReference>
<dbReference type="PANTHER" id="PTHR30313">
    <property type="entry name" value="DNA PRIMASE"/>
    <property type="match status" value="1"/>
</dbReference>
<sequence>MNPAEEIKSKLDITEVLGEYISLRPAGGNLRAVCPFHQEKTPSFMVSPEKQIWHCFGCGRGGDIFGFVMEMEGLNFSEALRLLAPKAGVTLKREDVAETSKRSRLLDILAIAADYYHLQLFKNEAIKNYLKTRGLNEETVRNFKIGYSPDSWDDIINILKTKKYSDEEIFLAGLSAKKEGTAKYYNRFRDRIMFPINNVAGQTIGFSARVNPANTNPELDKMGKYINSPQTNVYDKSRVLFALDKAKQAIKQENLVIIVEGQMDAISSHQHGFKNTAASSGTALTGEQIKLIKRYTNNVALAFDADNAGQIAADRGIKEAMAAELDIKVIIIPGGKDPDEALKNNPAAWGEAIKAAAPMMEYYFAKVLGESDLTQASGKRLVAKKILEMINKFSNKIEIDHWLKRLSEKIDIGEEVLRETINTLRKPGEINNTPKISLADRIDTRQSREERLSELLLSLVLKYPDFTEYVANNLASEHLDGLHNRLFYNQLIIYYNTNKALDYRSFRGHLESQDPALASQLDTLSLLADKDFAEMDLVLVRGEIIKIILALKKFNLKNRMTEIEKQIASAENNNDSQASSDLMSKLKLLSEESKELDI</sequence>
<feature type="coiled-coil region" evidence="15">
    <location>
        <begin position="553"/>
        <end position="580"/>
    </location>
</feature>
<evidence type="ECO:0000256" key="10">
    <source>
        <dbReference type="ARBA" id="ARBA00023125"/>
    </source>
</evidence>
<dbReference type="InterPro" id="IPR016136">
    <property type="entry name" value="DNA_helicase_N/primase_C"/>
</dbReference>
<dbReference type="EMBL" id="PCSE01000082">
    <property type="protein sequence ID" value="PIP34453.1"/>
    <property type="molecule type" value="Genomic_DNA"/>
</dbReference>
<dbReference type="InterPro" id="IPR037068">
    <property type="entry name" value="DNA_primase_core_N_sf"/>
</dbReference>
<dbReference type="SMART" id="SM00493">
    <property type="entry name" value="TOPRIM"/>
    <property type="match status" value="1"/>
</dbReference>
<reference evidence="17 18" key="1">
    <citation type="submission" date="2017-09" db="EMBL/GenBank/DDBJ databases">
        <title>Depth-based differentiation of microbial function through sediment-hosted aquifers and enrichment of novel symbionts in the deep terrestrial subsurface.</title>
        <authorList>
            <person name="Probst A.J."/>
            <person name="Ladd B."/>
            <person name="Jarett J.K."/>
            <person name="Geller-Mcgrath D.E."/>
            <person name="Sieber C.M."/>
            <person name="Emerson J.B."/>
            <person name="Anantharaman K."/>
            <person name="Thomas B.C."/>
            <person name="Malmstrom R."/>
            <person name="Stieglmeier M."/>
            <person name="Klingl A."/>
            <person name="Woyke T."/>
            <person name="Ryan C.M."/>
            <person name="Banfield J.F."/>
        </authorList>
    </citation>
    <scope>NUCLEOTIDE SEQUENCE [LARGE SCALE GENOMIC DNA]</scope>
    <source>
        <strain evidence="17">CG23_combo_of_CG06-09_8_20_14_all_41_10</strain>
    </source>
</reference>
<dbReference type="Gene3D" id="3.90.580.10">
    <property type="entry name" value="Zinc finger, CHC2-type domain"/>
    <property type="match status" value="1"/>
</dbReference>
<dbReference type="PROSITE" id="PS50880">
    <property type="entry name" value="TOPRIM"/>
    <property type="match status" value="1"/>
</dbReference>
<evidence type="ECO:0000256" key="11">
    <source>
        <dbReference type="ARBA" id="ARBA00023163"/>
    </source>
</evidence>
<dbReference type="GO" id="GO:0003677">
    <property type="term" value="F:DNA binding"/>
    <property type="evidence" value="ECO:0007669"/>
    <property type="project" value="UniProtKB-KW"/>
</dbReference>
<comment type="cofactor">
    <cofactor evidence="12 13 14">
        <name>Zn(2+)</name>
        <dbReference type="ChEBI" id="CHEBI:29105"/>
    </cofactor>
    <text evidence="12 13 14">Binds 1 zinc ion per monomer.</text>
</comment>
<keyword evidence="7 12" id="KW-0863">Zinc-finger</keyword>
<evidence type="ECO:0000313" key="18">
    <source>
        <dbReference type="Proteomes" id="UP000231408"/>
    </source>
</evidence>
<dbReference type="GO" id="GO:1990077">
    <property type="term" value="C:primosome complex"/>
    <property type="evidence" value="ECO:0007669"/>
    <property type="project" value="UniProtKB-KW"/>
</dbReference>
<feature type="zinc finger region" description="CHC2-type" evidence="12 14">
    <location>
        <begin position="34"/>
        <end position="58"/>
    </location>
</feature>
<dbReference type="Pfam" id="PF08275">
    <property type="entry name" value="DNAG_N"/>
    <property type="match status" value="1"/>
</dbReference>
<dbReference type="Gene3D" id="3.90.980.10">
    <property type="entry name" value="DNA primase, catalytic core, N-terminal domain"/>
    <property type="match status" value="1"/>
</dbReference>
<comment type="catalytic activity">
    <reaction evidence="12">
        <text>ssDNA + n NTP = ssDNA/pppN(pN)n-1 hybrid + (n-1) diphosphate.</text>
        <dbReference type="EC" id="2.7.7.101"/>
    </reaction>
</comment>
<comment type="domain">
    <text evidence="12">Contains an N-terminal zinc-binding domain, a central core domain that contains the primase activity, and a C-terminal DnaB-binding domain.</text>
</comment>
<accession>A0A2G9ZMN2</accession>
<keyword evidence="15" id="KW-0175">Coiled coil</keyword>
<evidence type="ECO:0000313" key="17">
    <source>
        <dbReference type="EMBL" id="PIP34453.1"/>
    </source>
</evidence>
<keyword evidence="4 12" id="KW-0548">Nucleotidyltransferase</keyword>
<keyword evidence="3 12" id="KW-0808">Transferase</keyword>
<dbReference type="Pfam" id="PF13155">
    <property type="entry name" value="Toprim_2"/>
    <property type="match status" value="1"/>
</dbReference>
<dbReference type="GO" id="GO:0003899">
    <property type="term" value="F:DNA-directed RNA polymerase activity"/>
    <property type="evidence" value="ECO:0007669"/>
    <property type="project" value="UniProtKB-UniRule"/>
</dbReference>
<dbReference type="GO" id="GO:0005737">
    <property type="term" value="C:cytoplasm"/>
    <property type="evidence" value="ECO:0007669"/>
    <property type="project" value="TreeGrafter"/>
</dbReference>
<evidence type="ECO:0000256" key="12">
    <source>
        <dbReference type="HAMAP-Rule" id="MF_00974"/>
    </source>
</evidence>
<evidence type="ECO:0000256" key="1">
    <source>
        <dbReference type="ARBA" id="ARBA00022478"/>
    </source>
</evidence>
<dbReference type="SMART" id="SM00400">
    <property type="entry name" value="ZnF_CHCC"/>
    <property type="match status" value="1"/>
</dbReference>
<comment type="similarity">
    <text evidence="12 13">Belongs to the DnaG primase family.</text>
</comment>
<evidence type="ECO:0000256" key="3">
    <source>
        <dbReference type="ARBA" id="ARBA00022679"/>
    </source>
</evidence>
<comment type="caution">
    <text evidence="17">The sequence shown here is derived from an EMBL/GenBank/DDBJ whole genome shotgun (WGS) entry which is preliminary data.</text>
</comment>
<protein>
    <recommendedName>
        <fullName evidence="12 13">DNA primase</fullName>
        <ecNumber evidence="12">2.7.7.101</ecNumber>
    </recommendedName>
</protein>
<keyword evidence="1 12" id="KW-0240">DNA-directed RNA polymerase</keyword>
<keyword evidence="9" id="KW-0460">Magnesium</keyword>
<evidence type="ECO:0000259" key="16">
    <source>
        <dbReference type="PROSITE" id="PS50880"/>
    </source>
</evidence>
<evidence type="ECO:0000256" key="5">
    <source>
        <dbReference type="ARBA" id="ARBA00022705"/>
    </source>
</evidence>
<dbReference type="InterPro" id="IPR030846">
    <property type="entry name" value="DnaG_bac"/>
</dbReference>
<dbReference type="Gene3D" id="1.10.860.10">
    <property type="entry name" value="DNAb Helicase, Chain A"/>
    <property type="match status" value="1"/>
</dbReference>
<dbReference type="Proteomes" id="UP000231408">
    <property type="component" value="Unassembled WGS sequence"/>
</dbReference>
<dbReference type="Pfam" id="PF10410">
    <property type="entry name" value="DnaB_bind"/>
    <property type="match status" value="1"/>
</dbReference>
<comment type="function">
    <text evidence="12 13">RNA polymerase that catalyzes the synthesis of short RNA molecules used as primers for DNA polymerase during DNA replication.</text>
</comment>
<evidence type="ECO:0000256" key="13">
    <source>
        <dbReference type="PIRNR" id="PIRNR002811"/>
    </source>
</evidence>
<evidence type="ECO:0000256" key="8">
    <source>
        <dbReference type="ARBA" id="ARBA00022833"/>
    </source>
</evidence>
<feature type="domain" description="Toprim" evidence="16">
    <location>
        <begin position="254"/>
        <end position="337"/>
    </location>
</feature>
<keyword evidence="2 12" id="KW-0639">Primosome</keyword>
<dbReference type="Pfam" id="PF01807">
    <property type="entry name" value="Zn_ribbon_DnaG"/>
    <property type="match status" value="1"/>
</dbReference>
<dbReference type="CDD" id="cd03364">
    <property type="entry name" value="TOPRIM_DnaG_primases"/>
    <property type="match status" value="1"/>
</dbReference>
<evidence type="ECO:0000256" key="6">
    <source>
        <dbReference type="ARBA" id="ARBA00022723"/>
    </source>
</evidence>
<evidence type="ECO:0000256" key="7">
    <source>
        <dbReference type="ARBA" id="ARBA00022771"/>
    </source>
</evidence>
<dbReference type="InterPro" id="IPR036977">
    <property type="entry name" value="DNA_primase_Znf_CHC2"/>
</dbReference>
<dbReference type="SUPFAM" id="SSF56731">
    <property type="entry name" value="DNA primase core"/>
    <property type="match status" value="1"/>
</dbReference>